<name>A0A6J7DAF0_9ZZZZ</name>
<organism evidence="1">
    <name type="scientific">freshwater metagenome</name>
    <dbReference type="NCBI Taxonomy" id="449393"/>
    <lineage>
        <taxon>unclassified sequences</taxon>
        <taxon>metagenomes</taxon>
        <taxon>ecological metagenomes</taxon>
    </lineage>
</organism>
<proteinExistence type="predicted"/>
<gene>
    <name evidence="1" type="ORF">UFOPK3423_00515</name>
</gene>
<protein>
    <submittedName>
        <fullName evidence="1">Unannotated protein</fullName>
    </submittedName>
</protein>
<accession>A0A6J7DAF0</accession>
<dbReference type="AlphaFoldDB" id="A0A6J7DAF0"/>
<reference evidence="1" key="1">
    <citation type="submission" date="2020-05" db="EMBL/GenBank/DDBJ databases">
        <authorList>
            <person name="Chiriac C."/>
            <person name="Salcher M."/>
            <person name="Ghai R."/>
            <person name="Kavagutti S V."/>
        </authorList>
    </citation>
    <scope>NUCLEOTIDE SEQUENCE</scope>
</reference>
<dbReference type="EMBL" id="CAFBLQ010000040">
    <property type="protein sequence ID" value="CAB4866600.1"/>
    <property type="molecule type" value="Genomic_DNA"/>
</dbReference>
<sequence length="101" mass="11031">MHHLRVATYDVIDGTPGEIADIVQQPDGMLEIFHAMPGFKAYSVLEISPTEIMSISAWDTHAEAEEAIAAAAEWVATHMADRVKRTYNTSASALFWQGAVA</sequence>
<evidence type="ECO:0000313" key="1">
    <source>
        <dbReference type="EMBL" id="CAB4866600.1"/>
    </source>
</evidence>